<evidence type="ECO:0000313" key="3">
    <source>
        <dbReference type="Proteomes" id="UP000289326"/>
    </source>
</evidence>
<dbReference type="GO" id="GO:0005829">
    <property type="term" value="C:cytosol"/>
    <property type="evidence" value="ECO:0007669"/>
    <property type="project" value="TreeGrafter"/>
</dbReference>
<dbReference type="RefSeq" id="WP_130429213.1">
    <property type="nucleotide sequence ID" value="NZ_CP034841.1"/>
</dbReference>
<dbReference type="EMBL" id="CP034841">
    <property type="protein sequence ID" value="QBF34435.1"/>
    <property type="molecule type" value="Genomic_DNA"/>
</dbReference>
<dbReference type="Gene3D" id="3.30.1240.10">
    <property type="match status" value="1"/>
</dbReference>
<keyword evidence="3" id="KW-1185">Reference proteome</keyword>
<dbReference type="OrthoDB" id="399923at2"/>
<dbReference type="GO" id="GO:0000287">
    <property type="term" value="F:magnesium ion binding"/>
    <property type="evidence" value="ECO:0007669"/>
    <property type="project" value="TreeGrafter"/>
</dbReference>
<dbReference type="Proteomes" id="UP000289326">
    <property type="component" value="Chromosome"/>
</dbReference>
<dbReference type="AlphaFoldDB" id="A0A4P6MLG6"/>
<dbReference type="KEGG" id="mphi:EG856_00620"/>
<gene>
    <name evidence="2" type="ORF">EG856_00620</name>
</gene>
<reference evidence="2 3" key="1">
    <citation type="submission" date="2019-01" db="EMBL/GenBank/DDBJ databases">
        <title>Complete sequence and annotation of the Mycoplasma phocirhinis strain 852T genome.</title>
        <authorList>
            <person name="Frasca S.Jr."/>
            <person name="Kutish G.F."/>
            <person name="Castellanos Gell J."/>
            <person name="Michaels D.L."/>
            <person name="Brown D.R."/>
        </authorList>
    </citation>
    <scope>NUCLEOTIDE SEQUENCE [LARGE SCALE GENOMIC DNA]</scope>
    <source>
        <strain evidence="2 3">852</strain>
    </source>
</reference>
<sequence length="276" mass="31432">MQIKNKLTYFIDLDGTLFDQKGFSRISHKNLSAILIIKNFANVVFSTGRSYSDLRVQQAMKQLSISDIISSSGAEVYVNHKLVLANAMPNQIVQKIVDYAISKKIVFVIYDDQQEHLYVKNKFDKFLANLTVKRWIKSINIFNNFDINKHSQIFKIAFVFPTNLFSKKIIKEIQQNFPNLINSYTASRNYVIEITDISTNKATATVEYCRINNIDLINTVHIGDSMSDACLKGYVGKLVAMGNSTAQLKTIADEVAPNHKHGGLYKYFVQNKVKKQ</sequence>
<dbReference type="InterPro" id="IPR023214">
    <property type="entry name" value="HAD_sf"/>
</dbReference>
<organism evidence="2 3">
    <name type="scientific">Mycoplasmopsis phocirhinis</name>
    <dbReference type="NCBI Taxonomy" id="142650"/>
    <lineage>
        <taxon>Bacteria</taxon>
        <taxon>Bacillati</taxon>
        <taxon>Mycoplasmatota</taxon>
        <taxon>Mycoplasmoidales</taxon>
        <taxon>Metamycoplasmataceae</taxon>
        <taxon>Mycoplasmopsis</taxon>
    </lineage>
</organism>
<accession>A0A4P6MLG6</accession>
<name>A0A4P6MLG6_9BACT</name>
<dbReference type="GO" id="GO:0016791">
    <property type="term" value="F:phosphatase activity"/>
    <property type="evidence" value="ECO:0007669"/>
    <property type="project" value="TreeGrafter"/>
</dbReference>
<comment type="cofactor">
    <cofactor evidence="1">
        <name>Mg(2+)</name>
        <dbReference type="ChEBI" id="CHEBI:18420"/>
    </cofactor>
</comment>
<dbReference type="Pfam" id="PF08282">
    <property type="entry name" value="Hydrolase_3"/>
    <property type="match status" value="1"/>
</dbReference>
<evidence type="ECO:0000256" key="1">
    <source>
        <dbReference type="ARBA" id="ARBA00001946"/>
    </source>
</evidence>
<dbReference type="PANTHER" id="PTHR10000:SF8">
    <property type="entry name" value="HAD SUPERFAMILY HYDROLASE-LIKE, TYPE 3"/>
    <property type="match status" value="1"/>
</dbReference>
<protein>
    <submittedName>
        <fullName evidence="2">Haloacid dehalogenase</fullName>
    </submittedName>
</protein>
<dbReference type="PANTHER" id="PTHR10000">
    <property type="entry name" value="PHOSPHOSERINE PHOSPHATASE"/>
    <property type="match status" value="1"/>
</dbReference>
<dbReference type="Gene3D" id="3.40.50.1000">
    <property type="entry name" value="HAD superfamily/HAD-like"/>
    <property type="match status" value="1"/>
</dbReference>
<proteinExistence type="predicted"/>
<evidence type="ECO:0000313" key="2">
    <source>
        <dbReference type="EMBL" id="QBF34435.1"/>
    </source>
</evidence>
<dbReference type="InterPro" id="IPR036412">
    <property type="entry name" value="HAD-like_sf"/>
</dbReference>
<dbReference type="SUPFAM" id="SSF56784">
    <property type="entry name" value="HAD-like"/>
    <property type="match status" value="1"/>
</dbReference>